<evidence type="ECO:0000313" key="2">
    <source>
        <dbReference type="Proteomes" id="UP000305654"/>
    </source>
</evidence>
<keyword evidence="2" id="KW-1185">Reference proteome</keyword>
<dbReference type="Proteomes" id="UP000305654">
    <property type="component" value="Unassembled WGS sequence"/>
</dbReference>
<accession>A0A5R9JCA0</accession>
<sequence length="124" mass="13961">MDIPVMPHHDQRKMFRVPVSWSSRAVLHASTRGEVETPGKMLLDLSASSQQDIIAFLRRNLDATVTGGILQLVYLPPLDDREESLDGASRCFMFGRHGEALVLDQLKAMLQEKGLVEARAWLEF</sequence>
<dbReference type="RefSeq" id="WP_138325322.1">
    <property type="nucleotide sequence ID" value="NZ_VCDI01000002.1"/>
</dbReference>
<evidence type="ECO:0000313" key="1">
    <source>
        <dbReference type="EMBL" id="TLU73241.1"/>
    </source>
</evidence>
<organism evidence="1 2">
    <name type="scientific">Lichenicoccus roseus</name>
    <dbReference type="NCBI Taxonomy" id="2683649"/>
    <lineage>
        <taxon>Bacteria</taxon>
        <taxon>Pseudomonadati</taxon>
        <taxon>Pseudomonadota</taxon>
        <taxon>Alphaproteobacteria</taxon>
        <taxon>Acetobacterales</taxon>
        <taxon>Acetobacteraceae</taxon>
        <taxon>Lichenicoccus</taxon>
    </lineage>
</organism>
<dbReference type="AlphaFoldDB" id="A0A5R9JCA0"/>
<gene>
    <name evidence="1" type="ORF">FE263_07445</name>
</gene>
<reference evidence="1 2" key="1">
    <citation type="submission" date="2019-05" db="EMBL/GenBank/DDBJ databases">
        <authorList>
            <person name="Pankratov T."/>
            <person name="Grouzdev D."/>
        </authorList>
    </citation>
    <scope>NUCLEOTIDE SEQUENCE [LARGE SCALE GENOMIC DNA]</scope>
    <source>
        <strain evidence="1 2">KEBCLARHB70R</strain>
    </source>
</reference>
<dbReference type="EMBL" id="VCDI01000002">
    <property type="protein sequence ID" value="TLU73241.1"/>
    <property type="molecule type" value="Genomic_DNA"/>
</dbReference>
<name>A0A5R9JCA0_9PROT</name>
<protein>
    <submittedName>
        <fullName evidence="1">Uncharacterized protein</fullName>
    </submittedName>
</protein>
<proteinExistence type="predicted"/>
<comment type="caution">
    <text evidence="1">The sequence shown here is derived from an EMBL/GenBank/DDBJ whole genome shotgun (WGS) entry which is preliminary data.</text>
</comment>